<organism evidence="2 3">
    <name type="scientific">Ectopseudomonas mendocina</name>
    <name type="common">Pseudomonas mendocina</name>
    <dbReference type="NCBI Taxonomy" id="300"/>
    <lineage>
        <taxon>Bacteria</taxon>
        <taxon>Pseudomonadati</taxon>
        <taxon>Pseudomonadota</taxon>
        <taxon>Gammaproteobacteria</taxon>
        <taxon>Pseudomonadales</taxon>
        <taxon>Pseudomonadaceae</taxon>
        <taxon>Ectopseudomonas</taxon>
    </lineage>
</organism>
<feature type="signal peptide" evidence="1">
    <location>
        <begin position="1"/>
        <end position="19"/>
    </location>
</feature>
<protein>
    <submittedName>
        <fullName evidence="2">Adhesin</fullName>
    </submittedName>
</protein>
<dbReference type="AlphaFoldDB" id="A0A2R3QV92"/>
<proteinExistence type="predicted"/>
<gene>
    <name evidence="2" type="ORF">C7A17_23705</name>
</gene>
<evidence type="ECO:0000313" key="3">
    <source>
        <dbReference type="Proteomes" id="UP000238327"/>
    </source>
</evidence>
<evidence type="ECO:0000313" key="2">
    <source>
        <dbReference type="EMBL" id="AVO55630.1"/>
    </source>
</evidence>
<feature type="chain" id="PRO_5015353023" evidence="1">
    <location>
        <begin position="20"/>
        <end position="190"/>
    </location>
</feature>
<sequence length="190" mass="19618">MREHLLFSIVLLLSLSVQADSMSASIDASGQAYQGNLSVSQAAGLLQQQVNARALAVGVDGVSTNTIVQRQEKLPQHAAPLDAQASITGDSFRNGSGMVGVNQAAGMANQQINSASVALIAAPESLDDSVLAQSVTRPNDSVSTVPIPAGERRVDMSNEAFAGSRGVVQLNQSAGIGNRSANHLSIRVVD</sequence>
<reference evidence="2 3" key="1">
    <citation type="submission" date="2018-03" db="EMBL/GenBank/DDBJ databases">
        <title>Complete genome sequence and methylome analysis of Pseudomonas mendocina NEB 698.</title>
        <authorList>
            <person name="Morgan R.D."/>
        </authorList>
    </citation>
    <scope>NUCLEOTIDE SEQUENCE [LARGE SCALE GENOMIC DNA]</scope>
    <source>
        <strain evidence="2 3">NEB698</strain>
    </source>
</reference>
<dbReference type="OrthoDB" id="7008646at2"/>
<keyword evidence="1" id="KW-0732">Signal</keyword>
<dbReference type="Proteomes" id="UP000238327">
    <property type="component" value="Chromosome"/>
</dbReference>
<accession>A0A2R3QV92</accession>
<dbReference type="EMBL" id="CP027657">
    <property type="protein sequence ID" value="AVO55630.1"/>
    <property type="molecule type" value="Genomic_DNA"/>
</dbReference>
<name>A0A2R3QV92_ECTME</name>
<evidence type="ECO:0000256" key="1">
    <source>
        <dbReference type="SAM" id="SignalP"/>
    </source>
</evidence>
<dbReference type="RefSeq" id="WP_106741291.1">
    <property type="nucleotide sequence ID" value="NZ_CP027657.1"/>
</dbReference>